<evidence type="ECO:0000256" key="5">
    <source>
        <dbReference type="ARBA" id="ARBA00034309"/>
    </source>
</evidence>
<dbReference type="OrthoDB" id="10036151at2759"/>
<dbReference type="InParanoid" id="A0A7M7SSI7"/>
<evidence type="ECO:0000256" key="6">
    <source>
        <dbReference type="SAM" id="Phobius"/>
    </source>
</evidence>
<evidence type="ECO:0000256" key="2">
    <source>
        <dbReference type="ARBA" id="ARBA00022692"/>
    </source>
</evidence>
<evidence type="ECO:0000313" key="7">
    <source>
        <dbReference type="EnsemblMetazoa" id="XP_030828236"/>
    </source>
</evidence>
<reference evidence="8" key="1">
    <citation type="submission" date="2015-02" db="EMBL/GenBank/DDBJ databases">
        <title>Genome sequencing for Strongylocentrotus purpuratus.</title>
        <authorList>
            <person name="Murali S."/>
            <person name="Liu Y."/>
            <person name="Vee V."/>
            <person name="English A."/>
            <person name="Wang M."/>
            <person name="Skinner E."/>
            <person name="Han Y."/>
            <person name="Muzny D.M."/>
            <person name="Worley K.C."/>
            <person name="Gibbs R.A."/>
        </authorList>
    </citation>
    <scope>NUCLEOTIDE SEQUENCE</scope>
</reference>
<dbReference type="RefSeq" id="XP_030828236.1">
    <property type="nucleotide sequence ID" value="XM_030972376.1"/>
</dbReference>
<dbReference type="Proteomes" id="UP000007110">
    <property type="component" value="Unassembled WGS sequence"/>
</dbReference>
<accession>A0A7M7SSI7</accession>
<dbReference type="InterPro" id="IPR030431">
    <property type="entry name" value="ENTREP1-3"/>
</dbReference>
<evidence type="ECO:0000256" key="3">
    <source>
        <dbReference type="ARBA" id="ARBA00022989"/>
    </source>
</evidence>
<feature type="transmembrane region" description="Helical" evidence="6">
    <location>
        <begin position="6"/>
        <end position="27"/>
    </location>
</feature>
<comment type="subcellular location">
    <subcellularLocation>
        <location evidence="1">Membrane</location>
    </subcellularLocation>
</comment>
<name>A0A7M7SSI7_STRPU</name>
<dbReference type="GeneID" id="100890359"/>
<evidence type="ECO:0000256" key="1">
    <source>
        <dbReference type="ARBA" id="ARBA00004370"/>
    </source>
</evidence>
<dbReference type="PANTHER" id="PTHR17615:SF9">
    <property type="entry name" value="PROTEIN FAM189A1"/>
    <property type="match status" value="1"/>
</dbReference>
<keyword evidence="2 6" id="KW-0812">Transmembrane</keyword>
<dbReference type="EnsemblMetazoa" id="XM_030972376">
    <property type="protein sequence ID" value="XP_030828236"/>
    <property type="gene ID" value="LOC100890359"/>
</dbReference>
<evidence type="ECO:0000313" key="8">
    <source>
        <dbReference type="Proteomes" id="UP000007110"/>
    </source>
</evidence>
<protein>
    <submittedName>
        <fullName evidence="7">Uncharacterized protein</fullName>
    </submittedName>
</protein>
<dbReference type="GO" id="GO:0016020">
    <property type="term" value="C:membrane"/>
    <property type="evidence" value="ECO:0007669"/>
    <property type="project" value="UniProtKB-SubCell"/>
</dbReference>
<evidence type="ECO:0000256" key="4">
    <source>
        <dbReference type="ARBA" id="ARBA00023136"/>
    </source>
</evidence>
<keyword evidence="8" id="KW-1185">Reference proteome</keyword>
<dbReference type="KEGG" id="spu:100890359"/>
<dbReference type="AlphaFoldDB" id="A0A7M7SSI7"/>
<reference evidence="7" key="2">
    <citation type="submission" date="2021-01" db="UniProtKB">
        <authorList>
            <consortium name="EnsemblMetazoa"/>
        </authorList>
    </citation>
    <scope>IDENTIFICATION</scope>
</reference>
<organism evidence="7 8">
    <name type="scientific">Strongylocentrotus purpuratus</name>
    <name type="common">Purple sea urchin</name>
    <dbReference type="NCBI Taxonomy" id="7668"/>
    <lineage>
        <taxon>Eukaryota</taxon>
        <taxon>Metazoa</taxon>
        <taxon>Echinodermata</taxon>
        <taxon>Eleutherozoa</taxon>
        <taxon>Echinozoa</taxon>
        <taxon>Echinoidea</taxon>
        <taxon>Euechinoidea</taxon>
        <taxon>Echinacea</taxon>
        <taxon>Camarodonta</taxon>
        <taxon>Echinidea</taxon>
        <taxon>Strongylocentrotidae</taxon>
        <taxon>Strongylocentrotus</taxon>
    </lineage>
</organism>
<dbReference type="OMA" id="YINDIGG"/>
<comment type="similarity">
    <text evidence="5">Belongs to the ENTREP family.</text>
</comment>
<sequence length="167" mass="18278">MFIICVANIVACLICIAATIVGCAYIVKRHANRRMVLRRPHHTGSIARDSYISDIGGVIDSVFTPPLVPPPPYSPPEYTEISNDPIIIEGPDFLDDLSTPTPVLPIAPHEMPPPYSTLDLLPGTTIECSVAQEFQMANEEVGNHFHFLSLNLWLLSKGFINGILSSL</sequence>
<keyword evidence="3 6" id="KW-1133">Transmembrane helix</keyword>
<proteinExistence type="inferred from homology"/>
<dbReference type="PANTHER" id="PTHR17615">
    <property type="entry name" value="PROTEIN FAM189A"/>
    <property type="match status" value="1"/>
</dbReference>
<keyword evidence="4 6" id="KW-0472">Membrane</keyword>